<reference evidence="1" key="1">
    <citation type="submission" date="2021-04" db="EMBL/GenBank/DDBJ databases">
        <title>Genome sequence of Woronichinia naegeliana from Washington state freshwater lake bloom.</title>
        <authorList>
            <person name="Dreher T.W."/>
        </authorList>
    </citation>
    <scope>NUCLEOTIDE SEQUENCE</scope>
    <source>
        <strain evidence="1">WA131</strain>
    </source>
</reference>
<dbReference type="KEGG" id="wna:KA717_10850"/>
<dbReference type="Proteomes" id="UP001065613">
    <property type="component" value="Chromosome"/>
</dbReference>
<gene>
    <name evidence="1" type="ORF">KA717_10850</name>
</gene>
<organism evidence="1">
    <name type="scientific">Woronichinia naegeliana WA131</name>
    <dbReference type="NCBI Taxonomy" id="2824559"/>
    <lineage>
        <taxon>Bacteria</taxon>
        <taxon>Bacillati</taxon>
        <taxon>Cyanobacteriota</taxon>
        <taxon>Cyanophyceae</taxon>
        <taxon>Synechococcales</taxon>
        <taxon>Coelosphaeriaceae</taxon>
        <taxon>Woronichinia</taxon>
    </lineage>
</organism>
<name>A0A977L1W8_9CYAN</name>
<protein>
    <submittedName>
        <fullName evidence="1">Transposase family protein</fullName>
    </submittedName>
</protein>
<sequence>MKLRPKYRLVEHFAEIDDPRIERTKRHKLIDDVINLWIDPLNRSHFAH</sequence>
<dbReference type="AlphaFoldDB" id="A0A977L1W8"/>
<accession>A0A977L1W8</accession>
<dbReference type="EMBL" id="CP073041">
    <property type="protein sequence ID" value="UXE63111.1"/>
    <property type="molecule type" value="Genomic_DNA"/>
</dbReference>
<evidence type="ECO:0000313" key="1">
    <source>
        <dbReference type="EMBL" id="UXE63111.1"/>
    </source>
</evidence>
<proteinExistence type="predicted"/>